<reference evidence="1 2" key="1">
    <citation type="journal article" date="2013" name="Curr. Biol.">
        <title>The Genome of the Foraminiferan Reticulomyxa filosa.</title>
        <authorList>
            <person name="Glockner G."/>
            <person name="Hulsmann N."/>
            <person name="Schleicher M."/>
            <person name="Noegel A.A."/>
            <person name="Eichinger L."/>
            <person name="Gallinger C."/>
            <person name="Pawlowski J."/>
            <person name="Sierra R."/>
            <person name="Euteneuer U."/>
            <person name="Pillet L."/>
            <person name="Moustafa A."/>
            <person name="Platzer M."/>
            <person name="Groth M."/>
            <person name="Szafranski K."/>
            <person name="Schliwa M."/>
        </authorList>
    </citation>
    <scope>NUCLEOTIDE SEQUENCE [LARGE SCALE GENOMIC DNA]</scope>
</reference>
<dbReference type="AlphaFoldDB" id="X6P938"/>
<keyword evidence="2" id="KW-1185">Reference proteome</keyword>
<name>X6P938_RETFI</name>
<evidence type="ECO:0000313" key="2">
    <source>
        <dbReference type="Proteomes" id="UP000023152"/>
    </source>
</evidence>
<comment type="caution">
    <text evidence="1">The sequence shown here is derived from an EMBL/GenBank/DDBJ whole genome shotgun (WGS) entry which is preliminary data.</text>
</comment>
<accession>X6P938</accession>
<dbReference type="InterPro" id="IPR029030">
    <property type="entry name" value="Caspase-like_dom_sf"/>
</dbReference>
<dbReference type="SUPFAM" id="SSF52129">
    <property type="entry name" value="Caspase-like"/>
    <property type="match status" value="1"/>
</dbReference>
<organism evidence="1 2">
    <name type="scientific">Reticulomyxa filosa</name>
    <dbReference type="NCBI Taxonomy" id="46433"/>
    <lineage>
        <taxon>Eukaryota</taxon>
        <taxon>Sar</taxon>
        <taxon>Rhizaria</taxon>
        <taxon>Retaria</taxon>
        <taxon>Foraminifera</taxon>
        <taxon>Monothalamids</taxon>
        <taxon>Reticulomyxidae</taxon>
        <taxon>Reticulomyxa</taxon>
    </lineage>
</organism>
<evidence type="ECO:0000313" key="1">
    <source>
        <dbReference type="EMBL" id="ETO34157.1"/>
    </source>
</evidence>
<protein>
    <submittedName>
        <fullName evidence="1">Uncharacterized protein</fullName>
    </submittedName>
</protein>
<sequence length="285" mass="33359">MGSQNTTQKSIIFPQFSNPQRVLQNRKSSFVEVNIKRFDIFIKQSKTNTSLFPADNNNEIIYSLLVDMKDNIIESDEAVKKKLNKIQFHCKNANKYDGLIIFICGYFPKIFIIDACCGENAPKSYKLAMRGNEALYGHNDNGFFIIWSTTKGHRVADLSLLSECMKNVVTSKYKNGYPFKQMLREIVQKFEIIKVVNGIVWKVKIQLITYHFSTKKICMNFLKLELFLCAVYIMSFNNKNYKKFFIHMCGQQFFYELQSWLIHFFLSTMNWIDIEHLSLQRLSSG</sequence>
<dbReference type="Proteomes" id="UP000023152">
    <property type="component" value="Unassembled WGS sequence"/>
</dbReference>
<gene>
    <name evidence="1" type="ORF">RFI_02938</name>
</gene>
<proteinExistence type="predicted"/>
<dbReference type="EMBL" id="ASPP01002819">
    <property type="protein sequence ID" value="ETO34157.1"/>
    <property type="molecule type" value="Genomic_DNA"/>
</dbReference>
<dbReference type="Gene3D" id="3.40.50.1460">
    <property type="match status" value="1"/>
</dbReference>